<dbReference type="AlphaFoldDB" id="A0A6M1TIM4"/>
<dbReference type="Proteomes" id="UP000479132">
    <property type="component" value="Unassembled WGS sequence"/>
</dbReference>
<name>A0A6M1TIM4_9BACT</name>
<protein>
    <submittedName>
        <fullName evidence="1">Uncharacterized protein</fullName>
    </submittedName>
</protein>
<dbReference type="RefSeq" id="WP_165271120.1">
    <property type="nucleotide sequence ID" value="NZ_JAALLS010000027.1"/>
</dbReference>
<keyword evidence="2" id="KW-1185">Reference proteome</keyword>
<evidence type="ECO:0000313" key="1">
    <source>
        <dbReference type="EMBL" id="NGP89902.1"/>
    </source>
</evidence>
<gene>
    <name evidence="1" type="ORF">G3569_16200</name>
</gene>
<accession>A0A6M1TIM4</accession>
<organism evidence="1 2">
    <name type="scientific">Fodinibius halophilus</name>
    <dbReference type="NCBI Taxonomy" id="1736908"/>
    <lineage>
        <taxon>Bacteria</taxon>
        <taxon>Pseudomonadati</taxon>
        <taxon>Balneolota</taxon>
        <taxon>Balneolia</taxon>
        <taxon>Balneolales</taxon>
        <taxon>Balneolaceae</taxon>
        <taxon>Fodinibius</taxon>
    </lineage>
</organism>
<dbReference type="EMBL" id="JAALLS010000027">
    <property type="protein sequence ID" value="NGP89902.1"/>
    <property type="molecule type" value="Genomic_DNA"/>
</dbReference>
<sequence length="129" mass="14442">MKDENKDNITATVGLFSGRPNPKITLENDLAAEFSEMIHAAIGKEAANPPPAPKLGSYYGFTVTMPRNKAQELELPQQIRINNGVLTVTRNKEENHWRDVANIEELLIKQAYEEGLGDLLQKFDIPNPK</sequence>
<comment type="caution">
    <text evidence="1">The sequence shown here is derived from an EMBL/GenBank/DDBJ whole genome shotgun (WGS) entry which is preliminary data.</text>
</comment>
<proteinExistence type="predicted"/>
<reference evidence="1 2" key="1">
    <citation type="submission" date="2020-02" db="EMBL/GenBank/DDBJ databases">
        <title>Aliifodinibius halophilus 2W32, complete genome.</title>
        <authorList>
            <person name="Li Y."/>
            <person name="Wu S."/>
        </authorList>
    </citation>
    <scope>NUCLEOTIDE SEQUENCE [LARGE SCALE GENOMIC DNA]</scope>
    <source>
        <strain evidence="1 2">2W32</strain>
    </source>
</reference>
<evidence type="ECO:0000313" key="2">
    <source>
        <dbReference type="Proteomes" id="UP000479132"/>
    </source>
</evidence>